<dbReference type="PROSITE" id="PS50089">
    <property type="entry name" value="ZF_RING_2"/>
    <property type="match status" value="1"/>
</dbReference>
<feature type="region of interest" description="Disordered" evidence="2">
    <location>
        <begin position="323"/>
        <end position="343"/>
    </location>
</feature>
<feature type="compositionally biased region" description="Basic and acidic residues" evidence="2">
    <location>
        <begin position="137"/>
        <end position="150"/>
    </location>
</feature>
<accession>A0A6A5TFB6</accession>
<feature type="domain" description="RING-type" evidence="3">
    <location>
        <begin position="26"/>
        <end position="77"/>
    </location>
</feature>
<dbReference type="Gene3D" id="3.30.40.10">
    <property type="entry name" value="Zinc/RING finger domain, C3HC4 (zinc finger)"/>
    <property type="match status" value="1"/>
</dbReference>
<feature type="region of interest" description="Disordered" evidence="2">
    <location>
        <begin position="587"/>
        <end position="620"/>
    </location>
</feature>
<keyword evidence="1" id="KW-0863">Zinc-finger</keyword>
<dbReference type="InterPro" id="IPR001841">
    <property type="entry name" value="Znf_RING"/>
</dbReference>
<feature type="region of interest" description="Disordered" evidence="2">
    <location>
        <begin position="137"/>
        <end position="161"/>
    </location>
</feature>
<dbReference type="InterPro" id="IPR013083">
    <property type="entry name" value="Znf_RING/FYVE/PHD"/>
</dbReference>
<dbReference type="SUPFAM" id="SSF57850">
    <property type="entry name" value="RING/U-box"/>
    <property type="match status" value="1"/>
</dbReference>
<dbReference type="OrthoDB" id="3692937at2759"/>
<organism evidence="4 5">
    <name type="scientific">Byssothecium circinans</name>
    <dbReference type="NCBI Taxonomy" id="147558"/>
    <lineage>
        <taxon>Eukaryota</taxon>
        <taxon>Fungi</taxon>
        <taxon>Dikarya</taxon>
        <taxon>Ascomycota</taxon>
        <taxon>Pezizomycotina</taxon>
        <taxon>Dothideomycetes</taxon>
        <taxon>Pleosporomycetidae</taxon>
        <taxon>Pleosporales</taxon>
        <taxon>Massarineae</taxon>
        <taxon>Massarinaceae</taxon>
        <taxon>Byssothecium</taxon>
    </lineage>
</organism>
<evidence type="ECO:0000313" key="5">
    <source>
        <dbReference type="Proteomes" id="UP000800035"/>
    </source>
</evidence>
<evidence type="ECO:0000256" key="2">
    <source>
        <dbReference type="SAM" id="MobiDB-lite"/>
    </source>
</evidence>
<reference evidence="4" key="1">
    <citation type="journal article" date="2020" name="Stud. Mycol.">
        <title>101 Dothideomycetes genomes: a test case for predicting lifestyles and emergence of pathogens.</title>
        <authorList>
            <person name="Haridas S."/>
            <person name="Albert R."/>
            <person name="Binder M."/>
            <person name="Bloem J."/>
            <person name="Labutti K."/>
            <person name="Salamov A."/>
            <person name="Andreopoulos B."/>
            <person name="Baker S."/>
            <person name="Barry K."/>
            <person name="Bills G."/>
            <person name="Bluhm B."/>
            <person name="Cannon C."/>
            <person name="Castanera R."/>
            <person name="Culley D."/>
            <person name="Daum C."/>
            <person name="Ezra D."/>
            <person name="Gonzalez J."/>
            <person name="Henrissat B."/>
            <person name="Kuo A."/>
            <person name="Liang C."/>
            <person name="Lipzen A."/>
            <person name="Lutzoni F."/>
            <person name="Magnuson J."/>
            <person name="Mondo S."/>
            <person name="Nolan M."/>
            <person name="Ohm R."/>
            <person name="Pangilinan J."/>
            <person name="Park H.-J."/>
            <person name="Ramirez L."/>
            <person name="Alfaro M."/>
            <person name="Sun H."/>
            <person name="Tritt A."/>
            <person name="Yoshinaga Y."/>
            <person name="Zwiers L.-H."/>
            <person name="Turgeon B."/>
            <person name="Goodwin S."/>
            <person name="Spatafora J."/>
            <person name="Crous P."/>
            <person name="Grigoriev I."/>
        </authorList>
    </citation>
    <scope>NUCLEOTIDE SEQUENCE</scope>
    <source>
        <strain evidence="4">CBS 675.92</strain>
    </source>
</reference>
<evidence type="ECO:0000313" key="4">
    <source>
        <dbReference type="EMBL" id="KAF1950459.1"/>
    </source>
</evidence>
<evidence type="ECO:0000259" key="3">
    <source>
        <dbReference type="PROSITE" id="PS50089"/>
    </source>
</evidence>
<proteinExistence type="predicted"/>
<feature type="compositionally biased region" description="Polar residues" evidence="2">
    <location>
        <begin position="151"/>
        <end position="161"/>
    </location>
</feature>
<evidence type="ECO:0000256" key="1">
    <source>
        <dbReference type="PROSITE-ProRule" id="PRU00175"/>
    </source>
</evidence>
<protein>
    <recommendedName>
        <fullName evidence="3">RING-type domain-containing protein</fullName>
    </recommendedName>
</protein>
<gene>
    <name evidence="4" type="ORF">CC80DRAFT_577032</name>
</gene>
<name>A0A6A5TFB6_9PLEO</name>
<dbReference type="GO" id="GO:0008270">
    <property type="term" value="F:zinc ion binding"/>
    <property type="evidence" value="ECO:0007669"/>
    <property type="project" value="UniProtKB-KW"/>
</dbReference>
<keyword evidence="1" id="KW-0479">Metal-binding</keyword>
<sequence>MAAQPKSYHTFRATQVHNTIAEDTECSLCCEEYDDSTHQALRIDVPPCTHVLCTHCFDELVSRRTLQLEANKCPFCRVVWFLSEYNPLSRLSLRAPVAGLAAPHFGAPPLVSSPGLFQNSQWSRQYRAVRQRLQHLESDRPQARRQENESHPSPFSVSGSVNTSLLGRLPGDYPYAQGAGNGSPPIVQQDWNAEIDQLIRARQSQLERVSETGRPELPTTNANYHGDQLASPGAFQFTAQEEEQIQARAAQIGAGRTPFVNKHVAEQVRRGRRLIAESDILLARRQPLPPPARIPEHIPERTPAARIYEDIHRILNADRSTMARQQARGNFGRPPTPRPNLEQLLGGREQLDTTTDRSVDAVASLNEPPRLRQQSQVQENHAPTASASALTPQQSSSDREPTATVGETDALLDDVEARLHGENAPPSPPAGVRTQDERSIGLIEPSRPPPRFPNLFSWAEHRIIAPEGRPREYAEDPQAEPPFNTHEDWDLEYTLWISPPARLKTMIRELTRQASEQAHVNRQQEARIAELEATIAHIHSLSRAQTGQPDIRFGGPETVLLPTAPAVPARPRPYDGVLENRLGERAPYAPWRPTSDEERRYLDTPCGGAARRVAEDRGRQ</sequence>
<feature type="compositionally biased region" description="Polar residues" evidence="2">
    <location>
        <begin position="372"/>
        <end position="396"/>
    </location>
</feature>
<feature type="region of interest" description="Disordered" evidence="2">
    <location>
        <begin position="365"/>
        <end position="404"/>
    </location>
</feature>
<dbReference type="EMBL" id="ML977025">
    <property type="protein sequence ID" value="KAF1950459.1"/>
    <property type="molecule type" value="Genomic_DNA"/>
</dbReference>
<keyword evidence="1" id="KW-0862">Zinc</keyword>
<dbReference type="Proteomes" id="UP000800035">
    <property type="component" value="Unassembled WGS sequence"/>
</dbReference>
<dbReference type="AlphaFoldDB" id="A0A6A5TFB6"/>
<keyword evidence="5" id="KW-1185">Reference proteome</keyword>